<dbReference type="EMBL" id="AMZH03011284">
    <property type="protein sequence ID" value="RRT53145.1"/>
    <property type="molecule type" value="Genomic_DNA"/>
</dbReference>
<dbReference type="AlphaFoldDB" id="A0A426YN48"/>
<proteinExistence type="predicted"/>
<gene>
    <name evidence="1" type="ORF">B296_00050009</name>
</gene>
<protein>
    <submittedName>
        <fullName evidence="1">Uncharacterized protein</fullName>
    </submittedName>
</protein>
<evidence type="ECO:0000313" key="2">
    <source>
        <dbReference type="Proteomes" id="UP000287651"/>
    </source>
</evidence>
<dbReference type="Proteomes" id="UP000287651">
    <property type="component" value="Unassembled WGS sequence"/>
</dbReference>
<name>A0A426YN48_ENSVE</name>
<organism evidence="1 2">
    <name type="scientific">Ensete ventricosum</name>
    <name type="common">Abyssinian banana</name>
    <name type="synonym">Musa ensete</name>
    <dbReference type="NCBI Taxonomy" id="4639"/>
    <lineage>
        <taxon>Eukaryota</taxon>
        <taxon>Viridiplantae</taxon>
        <taxon>Streptophyta</taxon>
        <taxon>Embryophyta</taxon>
        <taxon>Tracheophyta</taxon>
        <taxon>Spermatophyta</taxon>
        <taxon>Magnoliopsida</taxon>
        <taxon>Liliopsida</taxon>
        <taxon>Zingiberales</taxon>
        <taxon>Musaceae</taxon>
        <taxon>Ensete</taxon>
    </lineage>
</organism>
<accession>A0A426YN48</accession>
<evidence type="ECO:0000313" key="1">
    <source>
        <dbReference type="EMBL" id="RRT53145.1"/>
    </source>
</evidence>
<comment type="caution">
    <text evidence="1">The sequence shown here is derived from an EMBL/GenBank/DDBJ whole genome shotgun (WGS) entry which is preliminary data.</text>
</comment>
<reference evidence="1 2" key="1">
    <citation type="journal article" date="2014" name="Agronomy (Basel)">
        <title>A Draft Genome Sequence for Ensete ventricosum, the Drought-Tolerant Tree Against Hunger.</title>
        <authorList>
            <person name="Harrison J."/>
            <person name="Moore K.A."/>
            <person name="Paszkiewicz K."/>
            <person name="Jones T."/>
            <person name="Grant M."/>
            <person name="Ambacheew D."/>
            <person name="Muzemil S."/>
            <person name="Studholme D.J."/>
        </authorList>
    </citation>
    <scope>NUCLEOTIDE SEQUENCE [LARGE SCALE GENOMIC DNA]</scope>
</reference>
<sequence length="154" mass="16799">MILLLPLQEFMSLTFVRGKLHATAPCSIFYVDSLYVAWILHQVPPKLLSLSICIELIVALASTIPWVSPPLSLISTLVLSVPSFDVTMGDYPTCSRNASTKVLPHSRSCDDSPLAWSFKLCGVVLRYSASTYAVRAHDSPFGELGLIPPGYLSS</sequence>